<comment type="caution">
    <text evidence="2">The sequence shown here is derived from an EMBL/GenBank/DDBJ whole genome shotgun (WGS) entry which is preliminary data.</text>
</comment>
<protein>
    <submittedName>
        <fullName evidence="2">Uncharacterized protein</fullName>
    </submittedName>
</protein>
<evidence type="ECO:0000313" key="3">
    <source>
        <dbReference type="Proteomes" id="UP001596160"/>
    </source>
</evidence>
<feature type="region of interest" description="Disordered" evidence="1">
    <location>
        <begin position="249"/>
        <end position="275"/>
    </location>
</feature>
<proteinExistence type="predicted"/>
<gene>
    <name evidence="2" type="ORF">ACFPRH_13120</name>
</gene>
<name>A0ABW0AJI7_9ACTN</name>
<organism evidence="2 3">
    <name type="scientific">Streptomyces amakusaensis</name>
    <dbReference type="NCBI Taxonomy" id="67271"/>
    <lineage>
        <taxon>Bacteria</taxon>
        <taxon>Bacillati</taxon>
        <taxon>Actinomycetota</taxon>
        <taxon>Actinomycetes</taxon>
        <taxon>Kitasatosporales</taxon>
        <taxon>Streptomycetaceae</taxon>
        <taxon>Streptomyces</taxon>
    </lineage>
</organism>
<evidence type="ECO:0000313" key="2">
    <source>
        <dbReference type="EMBL" id="MFC5152679.1"/>
    </source>
</evidence>
<reference evidence="3" key="1">
    <citation type="journal article" date="2019" name="Int. J. Syst. Evol. Microbiol.">
        <title>The Global Catalogue of Microorganisms (GCM) 10K type strain sequencing project: providing services to taxonomists for standard genome sequencing and annotation.</title>
        <authorList>
            <consortium name="The Broad Institute Genomics Platform"/>
            <consortium name="The Broad Institute Genome Sequencing Center for Infectious Disease"/>
            <person name="Wu L."/>
            <person name="Ma J."/>
        </authorList>
    </citation>
    <scope>NUCLEOTIDE SEQUENCE [LARGE SCALE GENOMIC DNA]</scope>
    <source>
        <strain evidence="3">PCU 266</strain>
    </source>
</reference>
<dbReference type="EMBL" id="JBHSKP010000007">
    <property type="protein sequence ID" value="MFC5152679.1"/>
    <property type="molecule type" value="Genomic_DNA"/>
</dbReference>
<accession>A0ABW0AJI7</accession>
<keyword evidence="3" id="KW-1185">Reference proteome</keyword>
<dbReference type="RefSeq" id="WP_344479212.1">
    <property type="nucleotide sequence ID" value="NZ_BAAASB010000011.1"/>
</dbReference>
<evidence type="ECO:0000256" key="1">
    <source>
        <dbReference type="SAM" id="MobiDB-lite"/>
    </source>
</evidence>
<dbReference type="Proteomes" id="UP001596160">
    <property type="component" value="Unassembled WGS sequence"/>
</dbReference>
<sequence length="275" mass="30219">MPAVTVRFYKPRREDLSRDDHDRWREQGALFEGTVDPDGPEGYVFSGTLSATCQITDDQITNTVALGHGGASADFSYEKREIKGTDENTYEISGRGKRALNEDVDFRLGINLHNDGSYEYGDKVTAPAGGPRQLIEARYDEGSVHVTFRGHAWADGPEGYAIEGRLIAKNDKVSTTQEYATLGYGSESGSWHYETIAFDRKDGKDILVRGSRNSDEGVAIILGTTSGTLNTYSYGDKVICAPLRPKFEPGEPPAPAWDRPPAGHLYVPVRPPTSR</sequence>